<dbReference type="GO" id="GO:0016765">
    <property type="term" value="F:transferase activity, transferring alkyl or aryl (other than methyl) groups"/>
    <property type="evidence" value="ECO:0007669"/>
    <property type="project" value="InterPro"/>
</dbReference>
<evidence type="ECO:0000256" key="6">
    <source>
        <dbReference type="SAM" id="Phobius"/>
    </source>
</evidence>
<gene>
    <name evidence="7" type="ORF">GCM10007940_01110</name>
</gene>
<evidence type="ECO:0000256" key="4">
    <source>
        <dbReference type="ARBA" id="ARBA00022989"/>
    </source>
</evidence>
<keyword evidence="8" id="KW-1185">Reference proteome</keyword>
<feature type="transmembrane region" description="Helical" evidence="6">
    <location>
        <begin position="125"/>
        <end position="146"/>
    </location>
</feature>
<reference evidence="7" key="2">
    <citation type="submission" date="2023-01" db="EMBL/GenBank/DDBJ databases">
        <title>Draft genome sequence of Portibacter lacus strain NBRC 108769.</title>
        <authorList>
            <person name="Sun Q."/>
            <person name="Mori K."/>
        </authorList>
    </citation>
    <scope>NUCLEOTIDE SEQUENCE</scope>
    <source>
        <strain evidence="7">NBRC 108769</strain>
    </source>
</reference>
<dbReference type="InterPro" id="IPR044878">
    <property type="entry name" value="UbiA_sf"/>
</dbReference>
<keyword evidence="3 6" id="KW-0812">Transmembrane</keyword>
<evidence type="ECO:0000313" key="8">
    <source>
        <dbReference type="Proteomes" id="UP001156666"/>
    </source>
</evidence>
<keyword evidence="5 6" id="KW-0472">Membrane</keyword>
<dbReference type="Pfam" id="PF01040">
    <property type="entry name" value="UbiA"/>
    <property type="match status" value="1"/>
</dbReference>
<feature type="transmembrane region" description="Helical" evidence="6">
    <location>
        <begin position="203"/>
        <end position="223"/>
    </location>
</feature>
<keyword evidence="4 6" id="KW-1133">Transmembrane helix</keyword>
<dbReference type="AlphaFoldDB" id="A0AA37SJA1"/>
<sequence length="262" mass="29921">MTLLVTAGGYVINDMQDIYTDEINKPDKKVIGHQLSLKTARQLYLLLNFLALACAIFIFYKTQSFNILALCGVCILILWMYSKYFKSTILMGNVVVSLLIGLVPFIFVIIESNAFGELYDEVPSVYLSVYSVILSFTIFAFFANLIREIIKDSEDLEGDQRAGILTLATALGLKKADLVSQVLTVVLFITTLIWLFFKEIYTSGIELTVFILIVILPITYLFWKINRAERHKSKYIILSRQIKFIMIFGLVYLLVHLNMNYA</sequence>
<evidence type="ECO:0000256" key="5">
    <source>
        <dbReference type="ARBA" id="ARBA00023136"/>
    </source>
</evidence>
<proteinExistence type="predicted"/>
<organism evidence="7 8">
    <name type="scientific">Portibacter lacus</name>
    <dbReference type="NCBI Taxonomy" id="1099794"/>
    <lineage>
        <taxon>Bacteria</taxon>
        <taxon>Pseudomonadati</taxon>
        <taxon>Bacteroidota</taxon>
        <taxon>Saprospiria</taxon>
        <taxon>Saprospirales</taxon>
        <taxon>Haliscomenobacteraceae</taxon>
        <taxon>Portibacter</taxon>
    </lineage>
</organism>
<evidence type="ECO:0000256" key="2">
    <source>
        <dbReference type="ARBA" id="ARBA00022475"/>
    </source>
</evidence>
<evidence type="ECO:0000256" key="1">
    <source>
        <dbReference type="ARBA" id="ARBA00004141"/>
    </source>
</evidence>
<comment type="subcellular location">
    <subcellularLocation>
        <location evidence="1">Membrane</location>
        <topology evidence="1">Multi-pass membrane protein</topology>
    </subcellularLocation>
</comment>
<feature type="transmembrane region" description="Helical" evidence="6">
    <location>
        <begin position="178"/>
        <end position="197"/>
    </location>
</feature>
<dbReference type="PANTHER" id="PTHR42723:SF1">
    <property type="entry name" value="CHLOROPHYLL SYNTHASE, CHLOROPLASTIC"/>
    <property type="match status" value="1"/>
</dbReference>
<name>A0AA37SJA1_9BACT</name>
<dbReference type="PANTHER" id="PTHR42723">
    <property type="entry name" value="CHLOROPHYLL SYNTHASE"/>
    <property type="match status" value="1"/>
</dbReference>
<evidence type="ECO:0000313" key="7">
    <source>
        <dbReference type="EMBL" id="GLR15496.1"/>
    </source>
</evidence>
<dbReference type="Gene3D" id="1.10.357.140">
    <property type="entry name" value="UbiA prenyltransferase"/>
    <property type="match status" value="1"/>
</dbReference>
<dbReference type="EMBL" id="BSOH01000001">
    <property type="protein sequence ID" value="GLR15496.1"/>
    <property type="molecule type" value="Genomic_DNA"/>
</dbReference>
<evidence type="ECO:0000256" key="3">
    <source>
        <dbReference type="ARBA" id="ARBA00022692"/>
    </source>
</evidence>
<feature type="transmembrane region" description="Helical" evidence="6">
    <location>
        <begin position="43"/>
        <end position="60"/>
    </location>
</feature>
<dbReference type="InterPro" id="IPR000537">
    <property type="entry name" value="UbiA_prenyltransferase"/>
</dbReference>
<keyword evidence="2" id="KW-1003">Cell membrane</keyword>
<dbReference type="Proteomes" id="UP001156666">
    <property type="component" value="Unassembled WGS sequence"/>
</dbReference>
<reference evidence="7" key="1">
    <citation type="journal article" date="2014" name="Int. J. Syst. Evol. Microbiol.">
        <title>Complete genome sequence of Corynebacterium casei LMG S-19264T (=DSM 44701T), isolated from a smear-ripened cheese.</title>
        <authorList>
            <consortium name="US DOE Joint Genome Institute (JGI-PGF)"/>
            <person name="Walter F."/>
            <person name="Albersmeier A."/>
            <person name="Kalinowski J."/>
            <person name="Ruckert C."/>
        </authorList>
    </citation>
    <scope>NUCLEOTIDE SEQUENCE</scope>
    <source>
        <strain evidence="7">NBRC 108769</strain>
    </source>
</reference>
<dbReference type="Gene3D" id="1.20.120.1780">
    <property type="entry name" value="UbiA prenyltransferase"/>
    <property type="match status" value="1"/>
</dbReference>
<feature type="transmembrane region" description="Helical" evidence="6">
    <location>
        <begin position="89"/>
        <end position="110"/>
    </location>
</feature>
<accession>A0AA37SJA1</accession>
<comment type="caution">
    <text evidence="7">The sequence shown here is derived from an EMBL/GenBank/DDBJ whole genome shotgun (WGS) entry which is preliminary data.</text>
</comment>
<dbReference type="InterPro" id="IPR050475">
    <property type="entry name" value="Prenyltransferase_related"/>
</dbReference>
<feature type="transmembrane region" description="Helical" evidence="6">
    <location>
        <begin position="66"/>
        <end position="82"/>
    </location>
</feature>
<dbReference type="GO" id="GO:0016020">
    <property type="term" value="C:membrane"/>
    <property type="evidence" value="ECO:0007669"/>
    <property type="project" value="UniProtKB-SubCell"/>
</dbReference>
<protein>
    <submittedName>
        <fullName evidence="7">Prenyltransferase</fullName>
    </submittedName>
</protein>
<feature type="transmembrane region" description="Helical" evidence="6">
    <location>
        <begin position="244"/>
        <end position="261"/>
    </location>
</feature>